<reference evidence="2" key="1">
    <citation type="submission" date="2022-08" db="EMBL/GenBank/DDBJ databases">
        <authorList>
            <person name="Giroux E."/>
            <person name="Giroux E."/>
        </authorList>
    </citation>
    <scope>NUCLEOTIDE SEQUENCE</scope>
    <source>
        <strain evidence="2">H1091258</strain>
    </source>
</reference>
<dbReference type="EMBL" id="CAMGZC010000351">
    <property type="protein sequence ID" value="CAI0646671.1"/>
    <property type="molecule type" value="Genomic_DNA"/>
</dbReference>
<feature type="compositionally biased region" description="Acidic residues" evidence="1">
    <location>
        <begin position="372"/>
        <end position="383"/>
    </location>
</feature>
<evidence type="ECO:0000313" key="3">
    <source>
        <dbReference type="Proteomes" id="UP001152533"/>
    </source>
</evidence>
<gene>
    <name evidence="2" type="ORF">CGXH109_LOCUS57416</name>
</gene>
<feature type="region of interest" description="Disordered" evidence="1">
    <location>
        <begin position="1"/>
        <end position="22"/>
    </location>
</feature>
<feature type="compositionally biased region" description="Polar residues" evidence="1">
    <location>
        <begin position="350"/>
        <end position="361"/>
    </location>
</feature>
<accession>A0A9W4RSS3</accession>
<feature type="region of interest" description="Disordered" evidence="1">
    <location>
        <begin position="514"/>
        <end position="552"/>
    </location>
</feature>
<proteinExistence type="predicted"/>
<dbReference type="AlphaFoldDB" id="A0A9W4RSS3"/>
<evidence type="ECO:0000256" key="1">
    <source>
        <dbReference type="SAM" id="MobiDB-lite"/>
    </source>
</evidence>
<comment type="caution">
    <text evidence="2">The sequence shown here is derived from an EMBL/GenBank/DDBJ whole genome shotgun (WGS) entry which is preliminary data.</text>
</comment>
<organism evidence="2 3">
    <name type="scientific">Colletotrichum noveboracense</name>
    <dbReference type="NCBI Taxonomy" id="2664923"/>
    <lineage>
        <taxon>Eukaryota</taxon>
        <taxon>Fungi</taxon>
        <taxon>Dikarya</taxon>
        <taxon>Ascomycota</taxon>
        <taxon>Pezizomycotina</taxon>
        <taxon>Sordariomycetes</taxon>
        <taxon>Hypocreomycetidae</taxon>
        <taxon>Glomerellales</taxon>
        <taxon>Glomerellaceae</taxon>
        <taxon>Colletotrichum</taxon>
        <taxon>Colletotrichum gloeosporioides species complex</taxon>
    </lineage>
</organism>
<sequence length="552" mass="60127">MENSRPPIGGLSAGTTPFQGGDLVEESIGHRTSCQNSCDGCSQDSQQSVTVCGDDCHHHGDNAVCVPVDDRNVNTIYPSSCDCSAHSGYGLAASAQGTASQDPASAQLPILDYQPTRSYFTIDMAASRGYYDPIRSASRAPSFVSSYPPTYMPSYEPTYSFPPVPPQSPLPPRPPVTPDAPTSSVPLSYANNELPSRVDSDNRTCIHHDCFRRWLDKNEDSPSNKNVESYLGDELSYVYSSEESSSCSGKEEEEWNSSDELDWEGFQDFSAPLSNEYTIETTTGNGYTTNETFEDNENQEESQRLTDSTNGRINTSNVSRECTPSQEDGHGDVVFLYAIENCDIDHVGRQDNTNGQTTTRPSGACKRKLEAEESVEEHEDSDSNNESLWATKRACIAQTPQEEADGDEGRLLEPSLQDPVKFLAGTIDHSGNGSVRNDDMPIINRSDQQNSEQLDYQLELIFKLSQMGPAIASSDAPIYDSIYAAIWGMAVAALQAAASEGLLDRLEWWRSQAKEKVEGRGPARANGEDGGLEVPVAKPTGEDLGDIYSSSG</sequence>
<evidence type="ECO:0000313" key="2">
    <source>
        <dbReference type="EMBL" id="CAI0646671.1"/>
    </source>
</evidence>
<protein>
    <submittedName>
        <fullName evidence="2">Uncharacterized protein</fullName>
    </submittedName>
</protein>
<dbReference type="Proteomes" id="UP001152533">
    <property type="component" value="Unassembled WGS sequence"/>
</dbReference>
<feature type="region of interest" description="Disordered" evidence="1">
    <location>
        <begin position="348"/>
        <end position="387"/>
    </location>
</feature>
<name>A0A9W4RSS3_9PEZI</name>
<feature type="compositionally biased region" description="Pro residues" evidence="1">
    <location>
        <begin position="163"/>
        <end position="178"/>
    </location>
</feature>
<feature type="region of interest" description="Disordered" evidence="1">
    <location>
        <begin position="163"/>
        <end position="185"/>
    </location>
</feature>
<feature type="compositionally biased region" description="Polar residues" evidence="1">
    <location>
        <begin position="305"/>
        <end position="326"/>
    </location>
</feature>
<feature type="region of interest" description="Disordered" evidence="1">
    <location>
        <begin position="283"/>
        <end position="326"/>
    </location>
</feature>
<keyword evidence="3" id="KW-1185">Reference proteome</keyword>